<dbReference type="GO" id="GO:0000155">
    <property type="term" value="F:phosphorelay sensor kinase activity"/>
    <property type="evidence" value="ECO:0007669"/>
    <property type="project" value="TreeGrafter"/>
</dbReference>
<evidence type="ECO:0000256" key="5">
    <source>
        <dbReference type="ARBA" id="ARBA00023012"/>
    </source>
</evidence>
<dbReference type="PANTHER" id="PTHR43547:SF2">
    <property type="entry name" value="HYBRID SIGNAL TRANSDUCTION HISTIDINE KINASE C"/>
    <property type="match status" value="1"/>
</dbReference>
<keyword evidence="5" id="KW-0902">Two-component regulatory system</keyword>
<evidence type="ECO:0000259" key="6">
    <source>
        <dbReference type="PROSITE" id="PS50109"/>
    </source>
</evidence>
<gene>
    <name evidence="7" type="ORF">KDAU_48750</name>
</gene>
<evidence type="ECO:0000313" key="8">
    <source>
        <dbReference type="Proteomes" id="UP000287224"/>
    </source>
</evidence>
<dbReference type="InterPro" id="IPR036890">
    <property type="entry name" value="HATPase_C_sf"/>
</dbReference>
<sequence>MDVQQRDSDSWMLCSVHNQGTPIPADLIAHLFQPFVSGRRSQGLGIGLYLARSIVEAHNGELTVSSEGSTGTKFTLAIPMHNE</sequence>
<dbReference type="OrthoDB" id="800090at2"/>
<dbReference type="EC" id="2.7.13.3" evidence="2"/>
<protein>
    <recommendedName>
        <fullName evidence="2">histidine kinase</fullName>
        <ecNumber evidence="2">2.7.13.3</ecNumber>
    </recommendedName>
</protein>
<comment type="catalytic activity">
    <reaction evidence="1">
        <text>ATP + protein L-histidine = ADP + protein N-phospho-L-histidine.</text>
        <dbReference type="EC" id="2.7.13.3"/>
    </reaction>
</comment>
<evidence type="ECO:0000256" key="4">
    <source>
        <dbReference type="ARBA" id="ARBA00022777"/>
    </source>
</evidence>
<dbReference type="InterPro" id="IPR004358">
    <property type="entry name" value="Sig_transdc_His_kin-like_C"/>
</dbReference>
<reference evidence="8" key="1">
    <citation type="submission" date="2018-12" db="EMBL/GenBank/DDBJ databases">
        <title>Tengunoibacter tsumagoiensis gen. nov., sp. nov., Dictyobacter kobayashii sp. nov., D. alpinus sp. nov., and D. joshuensis sp. nov. and description of Dictyobacteraceae fam. nov. within the order Ktedonobacterales isolated from Tengu-no-mugimeshi.</title>
        <authorList>
            <person name="Wang C.M."/>
            <person name="Zheng Y."/>
            <person name="Sakai Y."/>
            <person name="Toyoda A."/>
            <person name="Minakuchi Y."/>
            <person name="Abe K."/>
            <person name="Yokota A."/>
            <person name="Yabe S."/>
        </authorList>
    </citation>
    <scope>NUCLEOTIDE SEQUENCE [LARGE SCALE GENOMIC DNA]</scope>
    <source>
        <strain evidence="8">S-27</strain>
    </source>
</reference>
<dbReference type="PRINTS" id="PR00344">
    <property type="entry name" value="BCTRLSENSOR"/>
</dbReference>
<evidence type="ECO:0000256" key="2">
    <source>
        <dbReference type="ARBA" id="ARBA00012438"/>
    </source>
</evidence>
<organism evidence="7 8">
    <name type="scientific">Dictyobacter aurantiacus</name>
    <dbReference type="NCBI Taxonomy" id="1936993"/>
    <lineage>
        <taxon>Bacteria</taxon>
        <taxon>Bacillati</taxon>
        <taxon>Chloroflexota</taxon>
        <taxon>Ktedonobacteria</taxon>
        <taxon>Ktedonobacterales</taxon>
        <taxon>Dictyobacteraceae</taxon>
        <taxon>Dictyobacter</taxon>
    </lineage>
</organism>
<dbReference type="InterPro" id="IPR003594">
    <property type="entry name" value="HATPase_dom"/>
</dbReference>
<accession>A0A401ZL20</accession>
<keyword evidence="4" id="KW-0418">Kinase</keyword>
<dbReference type="PROSITE" id="PS50109">
    <property type="entry name" value="HIS_KIN"/>
    <property type="match status" value="1"/>
</dbReference>
<dbReference type="Proteomes" id="UP000287224">
    <property type="component" value="Unassembled WGS sequence"/>
</dbReference>
<dbReference type="PANTHER" id="PTHR43547">
    <property type="entry name" value="TWO-COMPONENT HISTIDINE KINASE"/>
    <property type="match status" value="1"/>
</dbReference>
<dbReference type="AlphaFoldDB" id="A0A401ZL20"/>
<evidence type="ECO:0000313" key="7">
    <source>
        <dbReference type="EMBL" id="GCE07546.1"/>
    </source>
</evidence>
<keyword evidence="4" id="KW-0808">Transferase</keyword>
<comment type="caution">
    <text evidence="7">The sequence shown here is derived from an EMBL/GenBank/DDBJ whole genome shotgun (WGS) entry which is preliminary data.</text>
</comment>
<dbReference type="SUPFAM" id="SSF55874">
    <property type="entry name" value="ATPase domain of HSP90 chaperone/DNA topoisomerase II/histidine kinase"/>
    <property type="match status" value="1"/>
</dbReference>
<keyword evidence="3" id="KW-0597">Phosphoprotein</keyword>
<dbReference type="EMBL" id="BIFQ01000001">
    <property type="protein sequence ID" value="GCE07546.1"/>
    <property type="molecule type" value="Genomic_DNA"/>
</dbReference>
<name>A0A401ZL20_9CHLR</name>
<dbReference type="Pfam" id="PF02518">
    <property type="entry name" value="HATPase_c"/>
    <property type="match status" value="1"/>
</dbReference>
<dbReference type="InterPro" id="IPR005467">
    <property type="entry name" value="His_kinase_dom"/>
</dbReference>
<proteinExistence type="predicted"/>
<keyword evidence="8" id="KW-1185">Reference proteome</keyword>
<dbReference type="Gene3D" id="3.30.565.10">
    <property type="entry name" value="Histidine kinase-like ATPase, C-terminal domain"/>
    <property type="match status" value="1"/>
</dbReference>
<evidence type="ECO:0000256" key="1">
    <source>
        <dbReference type="ARBA" id="ARBA00000085"/>
    </source>
</evidence>
<evidence type="ECO:0000256" key="3">
    <source>
        <dbReference type="ARBA" id="ARBA00022553"/>
    </source>
</evidence>
<feature type="domain" description="Histidine kinase" evidence="6">
    <location>
        <begin position="1"/>
        <end position="82"/>
    </location>
</feature>